<name>A0ABQ6VP90_9BACT</name>
<evidence type="ECO:0000313" key="2">
    <source>
        <dbReference type="EMBL" id="KAB7892349.1"/>
    </source>
</evidence>
<proteinExistence type="predicted"/>
<dbReference type="InterPro" id="IPR004305">
    <property type="entry name" value="Thiaminase-2/PQQC"/>
</dbReference>
<gene>
    <name evidence="2" type="ORF">GBG18_02670</name>
</gene>
<reference evidence="2 3" key="1">
    <citation type="submission" date="2019-10" db="EMBL/GenBank/DDBJ databases">
        <title>Poseidonibacter ostreae sp. nov., isolated from the gut of the Ostrea denselamellosa.</title>
        <authorList>
            <person name="Choi A."/>
        </authorList>
    </citation>
    <scope>NUCLEOTIDE SEQUENCE [LARGE SCALE GENOMIC DNA]</scope>
    <source>
        <strain evidence="2 3">SJOD-M-5</strain>
    </source>
</reference>
<dbReference type="Gene3D" id="1.20.910.10">
    <property type="entry name" value="Heme oxygenase-like"/>
    <property type="match status" value="1"/>
</dbReference>
<evidence type="ECO:0000313" key="3">
    <source>
        <dbReference type="Proteomes" id="UP000461010"/>
    </source>
</evidence>
<feature type="non-terminal residue" evidence="2">
    <location>
        <position position="43"/>
    </location>
</feature>
<dbReference type="InterPro" id="IPR016084">
    <property type="entry name" value="Haem_Oase-like_multi-hlx"/>
</dbReference>
<comment type="caution">
    <text evidence="2">The sequence shown here is derived from an EMBL/GenBank/DDBJ whole genome shotgun (WGS) entry which is preliminary data.</text>
</comment>
<protein>
    <submittedName>
        <fullName evidence="2">Thiaminase II</fullName>
    </submittedName>
</protein>
<dbReference type="SUPFAM" id="SSF48613">
    <property type="entry name" value="Heme oxygenase-like"/>
    <property type="match status" value="1"/>
</dbReference>
<dbReference type="Pfam" id="PF03070">
    <property type="entry name" value="TENA_THI-4"/>
    <property type="match status" value="1"/>
</dbReference>
<accession>A0ABQ6VP90</accession>
<evidence type="ECO:0000259" key="1">
    <source>
        <dbReference type="Pfam" id="PF03070"/>
    </source>
</evidence>
<sequence>MTITQNLIKNSKPYWDDYIKHEFVQQLANGTLKLENFQHYLKQ</sequence>
<dbReference type="EMBL" id="WFKJ01000005">
    <property type="protein sequence ID" value="KAB7892349.1"/>
    <property type="molecule type" value="Genomic_DNA"/>
</dbReference>
<feature type="domain" description="Thiaminase-2/PQQC" evidence="1">
    <location>
        <begin position="9"/>
        <end position="43"/>
    </location>
</feature>
<organism evidence="2 3">
    <name type="scientific">Poseidonibacter ostreae</name>
    <dbReference type="NCBI Taxonomy" id="2654171"/>
    <lineage>
        <taxon>Bacteria</taxon>
        <taxon>Pseudomonadati</taxon>
        <taxon>Campylobacterota</taxon>
        <taxon>Epsilonproteobacteria</taxon>
        <taxon>Campylobacterales</taxon>
        <taxon>Arcobacteraceae</taxon>
        <taxon>Poseidonibacter</taxon>
    </lineage>
</organism>
<keyword evidence="3" id="KW-1185">Reference proteome</keyword>
<dbReference type="Proteomes" id="UP000461010">
    <property type="component" value="Unassembled WGS sequence"/>
</dbReference>